<keyword evidence="1" id="KW-0812">Transmembrane</keyword>
<name>A0AAJ2NNW8_ALKPS</name>
<dbReference type="EMBL" id="JAWJAY010000002">
    <property type="protein sequence ID" value="MDV2885831.1"/>
    <property type="molecule type" value="Genomic_DNA"/>
</dbReference>
<keyword evidence="1" id="KW-0472">Membrane</keyword>
<gene>
    <name evidence="2" type="ORF">RYX45_11630</name>
</gene>
<evidence type="ECO:0000313" key="3">
    <source>
        <dbReference type="Proteomes" id="UP001285636"/>
    </source>
</evidence>
<organism evidence="2 3">
    <name type="scientific">Alkalihalophilus pseudofirmus</name>
    <name type="common">Bacillus pseudofirmus</name>
    <dbReference type="NCBI Taxonomy" id="79885"/>
    <lineage>
        <taxon>Bacteria</taxon>
        <taxon>Bacillati</taxon>
        <taxon>Bacillota</taxon>
        <taxon>Bacilli</taxon>
        <taxon>Bacillales</taxon>
        <taxon>Bacillaceae</taxon>
        <taxon>Alkalihalophilus</taxon>
    </lineage>
</organism>
<accession>A0AAJ2NNW8</accession>
<comment type="caution">
    <text evidence="2">The sequence shown here is derived from an EMBL/GenBank/DDBJ whole genome shotgun (WGS) entry which is preliminary data.</text>
</comment>
<dbReference type="AlphaFoldDB" id="A0AAJ2NNW8"/>
<evidence type="ECO:0000313" key="2">
    <source>
        <dbReference type="EMBL" id="MDV2885831.1"/>
    </source>
</evidence>
<proteinExistence type="predicted"/>
<protein>
    <submittedName>
        <fullName evidence="2">Uncharacterized protein</fullName>
    </submittedName>
</protein>
<evidence type="ECO:0000256" key="1">
    <source>
        <dbReference type="SAM" id="Phobius"/>
    </source>
</evidence>
<sequence>MLLKHISQCGDVFFYIVISGFLHEFIEVMSFVVSVVVVGHTNKNKLSNKSI</sequence>
<dbReference type="RefSeq" id="WP_012959938.1">
    <property type="nucleotide sequence ID" value="NZ_CP144224.1"/>
</dbReference>
<reference evidence="2" key="1">
    <citation type="submission" date="2023-10" db="EMBL/GenBank/DDBJ databases">
        <title>Screening of Alkalihalophilus pseudofirmusBZ-TG-HK211 and Its Alleviation of Salt Stress on Rapeseed Growth.</title>
        <authorList>
            <person name="Zhao B."/>
            <person name="Guo T."/>
        </authorList>
    </citation>
    <scope>NUCLEOTIDE SEQUENCE</scope>
    <source>
        <strain evidence="2">BZ-TG-HK211</strain>
    </source>
</reference>
<dbReference type="Proteomes" id="UP001285636">
    <property type="component" value="Unassembled WGS sequence"/>
</dbReference>
<feature type="transmembrane region" description="Helical" evidence="1">
    <location>
        <begin position="12"/>
        <end position="39"/>
    </location>
</feature>
<keyword evidence="1" id="KW-1133">Transmembrane helix</keyword>